<evidence type="ECO:0000256" key="4">
    <source>
        <dbReference type="ARBA" id="ARBA00022980"/>
    </source>
</evidence>
<dbReference type="Gene3D" id="3.10.290.10">
    <property type="entry name" value="RNA-binding S4 domain"/>
    <property type="match status" value="1"/>
</dbReference>
<dbReference type="EMBL" id="JAACJM010000024">
    <property type="protein sequence ID" value="KAF5366284.1"/>
    <property type="molecule type" value="Genomic_DNA"/>
</dbReference>
<protein>
    <recommendedName>
        <fullName evidence="7">RNA-binding S4 domain-containing protein</fullName>
    </recommendedName>
</protein>
<evidence type="ECO:0000313" key="9">
    <source>
        <dbReference type="Proteomes" id="UP000559256"/>
    </source>
</evidence>
<comment type="similarity">
    <text evidence="1">Belongs to the universal ribosomal protein uS4 family.</text>
</comment>
<sequence>MRDRTVYNAARALPRMSWDPKNLFNLFQRTHRSGSRRGEIVFTRSSETLFQQRWRSKAMVRAYHGDYIPEKMFKRWYLPDNLPDVRPKSAINPSGILKDDAALLEEYAKRKTMETDYEKLQKRQGMAPVGSLMFAEVERRIDTVVFRACFAHSIYEARRLVVHGDVLLNGKKHADPNTRLAPGDMISVKPDAIRFLRPPREYFQDSVNEAHPEMKKLTPFNLPHYASPWIFIPAYIEPNFATCSAVYVRHPTARPGYSEIPTPYEADGEVVRFAWEWYSKRRPRVRSQSKLARMPLDRAYNPEEMALERSRARERKAAKRRTAVQSGMIF</sequence>
<evidence type="ECO:0000313" key="8">
    <source>
        <dbReference type="EMBL" id="KAF5366284.1"/>
    </source>
</evidence>
<dbReference type="SMART" id="SM00363">
    <property type="entry name" value="S4"/>
    <property type="match status" value="1"/>
</dbReference>
<evidence type="ECO:0000256" key="2">
    <source>
        <dbReference type="ARBA" id="ARBA00022730"/>
    </source>
</evidence>
<dbReference type="Pfam" id="PF01479">
    <property type="entry name" value="S4"/>
    <property type="match status" value="1"/>
</dbReference>
<keyword evidence="3 6" id="KW-0694">RNA-binding</keyword>
<dbReference type="InterPro" id="IPR002942">
    <property type="entry name" value="S4_RNA-bd"/>
</dbReference>
<dbReference type="SUPFAM" id="SSF55174">
    <property type="entry name" value="Alpha-L RNA-binding motif"/>
    <property type="match status" value="1"/>
</dbReference>
<evidence type="ECO:0000256" key="1">
    <source>
        <dbReference type="ARBA" id="ARBA00007465"/>
    </source>
</evidence>
<dbReference type="InterPro" id="IPR022801">
    <property type="entry name" value="Ribosomal_uS4"/>
</dbReference>
<dbReference type="GO" id="GO:0042274">
    <property type="term" value="P:ribosomal small subunit biogenesis"/>
    <property type="evidence" value="ECO:0007669"/>
    <property type="project" value="TreeGrafter"/>
</dbReference>
<feature type="domain" description="RNA-binding S4" evidence="7">
    <location>
        <begin position="139"/>
        <end position="201"/>
    </location>
</feature>
<dbReference type="InterPro" id="IPR036986">
    <property type="entry name" value="S4_RNA-bd_sf"/>
</dbReference>
<dbReference type="PANTHER" id="PTHR11831">
    <property type="entry name" value="30S 40S RIBOSOMAL PROTEIN"/>
    <property type="match status" value="1"/>
</dbReference>
<dbReference type="GO" id="GO:0003735">
    <property type="term" value="F:structural constituent of ribosome"/>
    <property type="evidence" value="ECO:0007669"/>
    <property type="project" value="TreeGrafter"/>
</dbReference>
<keyword evidence="4" id="KW-0689">Ribosomal protein</keyword>
<keyword evidence="9" id="KW-1185">Reference proteome</keyword>
<dbReference type="PROSITE" id="PS50889">
    <property type="entry name" value="S4"/>
    <property type="match status" value="1"/>
</dbReference>
<keyword evidence="5" id="KW-0687">Ribonucleoprotein</keyword>
<keyword evidence="2 6" id="KW-0699">rRNA-binding</keyword>
<dbReference type="OrthoDB" id="3356781at2759"/>
<evidence type="ECO:0000256" key="6">
    <source>
        <dbReference type="PROSITE-ProRule" id="PRU00182"/>
    </source>
</evidence>
<accession>A0A8H5GK90</accession>
<dbReference type="InterPro" id="IPR018079">
    <property type="entry name" value="Ribosomal_uS4_CS"/>
</dbReference>
<dbReference type="PANTHER" id="PTHR11831:SF4">
    <property type="entry name" value="SMALL RIBOSOMAL SUBUNIT PROTEIN US4M"/>
    <property type="match status" value="1"/>
</dbReference>
<evidence type="ECO:0000259" key="7">
    <source>
        <dbReference type="SMART" id="SM00363"/>
    </source>
</evidence>
<name>A0A8H5GK90_9AGAR</name>
<dbReference type="AlphaFoldDB" id="A0A8H5GK90"/>
<evidence type="ECO:0000256" key="5">
    <source>
        <dbReference type="ARBA" id="ARBA00023274"/>
    </source>
</evidence>
<organism evidence="8 9">
    <name type="scientific">Tetrapyrgos nigripes</name>
    <dbReference type="NCBI Taxonomy" id="182062"/>
    <lineage>
        <taxon>Eukaryota</taxon>
        <taxon>Fungi</taxon>
        <taxon>Dikarya</taxon>
        <taxon>Basidiomycota</taxon>
        <taxon>Agaricomycotina</taxon>
        <taxon>Agaricomycetes</taxon>
        <taxon>Agaricomycetidae</taxon>
        <taxon>Agaricales</taxon>
        <taxon>Marasmiineae</taxon>
        <taxon>Marasmiaceae</taxon>
        <taxon>Tetrapyrgos</taxon>
    </lineage>
</organism>
<proteinExistence type="inferred from homology"/>
<comment type="caution">
    <text evidence="8">The sequence shown here is derived from an EMBL/GenBank/DDBJ whole genome shotgun (WGS) entry which is preliminary data.</text>
</comment>
<dbReference type="GO" id="GO:0019843">
    <property type="term" value="F:rRNA binding"/>
    <property type="evidence" value="ECO:0007669"/>
    <property type="project" value="UniProtKB-KW"/>
</dbReference>
<dbReference type="Proteomes" id="UP000559256">
    <property type="component" value="Unassembled WGS sequence"/>
</dbReference>
<dbReference type="PROSITE" id="PS00632">
    <property type="entry name" value="RIBOSOMAL_S4"/>
    <property type="match status" value="1"/>
</dbReference>
<gene>
    <name evidence="8" type="ORF">D9758_005695</name>
</gene>
<dbReference type="CDD" id="cd00165">
    <property type="entry name" value="S4"/>
    <property type="match status" value="1"/>
</dbReference>
<reference evidence="8 9" key="1">
    <citation type="journal article" date="2020" name="ISME J.">
        <title>Uncovering the hidden diversity of litter-decomposition mechanisms in mushroom-forming fungi.</title>
        <authorList>
            <person name="Floudas D."/>
            <person name="Bentzer J."/>
            <person name="Ahren D."/>
            <person name="Johansson T."/>
            <person name="Persson P."/>
            <person name="Tunlid A."/>
        </authorList>
    </citation>
    <scope>NUCLEOTIDE SEQUENCE [LARGE SCALE GENOMIC DNA]</scope>
    <source>
        <strain evidence="8 9">CBS 291.85</strain>
    </source>
</reference>
<dbReference type="GO" id="GO:0005763">
    <property type="term" value="C:mitochondrial small ribosomal subunit"/>
    <property type="evidence" value="ECO:0007669"/>
    <property type="project" value="TreeGrafter"/>
</dbReference>
<evidence type="ECO:0000256" key="3">
    <source>
        <dbReference type="ARBA" id="ARBA00022884"/>
    </source>
</evidence>